<evidence type="ECO:0000256" key="4">
    <source>
        <dbReference type="ARBA" id="ARBA00022989"/>
    </source>
</evidence>
<dbReference type="KEGG" id="dcr:108221555"/>
<evidence type="ECO:0000313" key="8">
    <source>
        <dbReference type="EMBL" id="KZM94694.1"/>
    </source>
</evidence>
<dbReference type="EMBL" id="CP093347">
    <property type="protein sequence ID" value="WOH01161.1"/>
    <property type="molecule type" value="Genomic_DNA"/>
</dbReference>
<evidence type="ECO:0008006" key="11">
    <source>
        <dbReference type="Google" id="ProtNLM"/>
    </source>
</evidence>
<comment type="subcellular location">
    <subcellularLocation>
        <location evidence="1">Membrane</location>
        <topology evidence="1">Multi-pass membrane protein</topology>
    </subcellularLocation>
</comment>
<dbReference type="InterPro" id="IPR018499">
    <property type="entry name" value="Tetraspanin/Peripherin"/>
</dbReference>
<feature type="transmembrane region" description="Helical" evidence="7">
    <location>
        <begin position="293"/>
        <end position="317"/>
    </location>
</feature>
<feature type="transmembrane region" description="Helical" evidence="7">
    <location>
        <begin position="113"/>
        <end position="133"/>
    </location>
</feature>
<feature type="region of interest" description="Disordered" evidence="6">
    <location>
        <begin position="1"/>
        <end position="69"/>
    </location>
</feature>
<evidence type="ECO:0000256" key="1">
    <source>
        <dbReference type="ARBA" id="ARBA00004141"/>
    </source>
</evidence>
<evidence type="ECO:0000256" key="5">
    <source>
        <dbReference type="ARBA" id="ARBA00023136"/>
    </source>
</evidence>
<protein>
    <recommendedName>
        <fullName evidence="11">Tetraspanin-15</fullName>
    </recommendedName>
</protein>
<keyword evidence="5 7" id="KW-0472">Membrane</keyword>
<sequence length="322" mass="35951">MADNTHHNETVTAPEPQPEAEQVPAPEPEPQPEPEPVPEPEPTPSLKKEETPEITASASEKGSSEKPKNTMRSLANILNLVTVILTLPIMALVAWLLYMRGYDCEYLLRMKKLYIGIIAMLVVLCVANIVSYFMMKKPPLRMPALILIMIPTLVVLIMGIGLVGGFKMESRSMPGSPQRLKLKVYNIDNWSRIKSCLYDKNICQVLVSEAGMIKPYDYATKNLSPVQSGCCRPPATCGMEYVNATYWERSDGSQDMSKGQNSDCTTWANEESILCYNCNSCRDGFRRTIGRKWIILGSFMISVASLLFIVHLIVFVVSMSES</sequence>
<evidence type="ECO:0000313" key="9">
    <source>
        <dbReference type="EMBL" id="WOH01161.1"/>
    </source>
</evidence>
<gene>
    <name evidence="8" type="ORF">DCAR_017936</name>
    <name evidence="9" type="ORF">DCAR_0520542</name>
</gene>
<dbReference type="GO" id="GO:0009734">
    <property type="term" value="P:auxin-activated signaling pathway"/>
    <property type="evidence" value="ECO:0007669"/>
    <property type="project" value="InterPro"/>
</dbReference>
<feature type="transmembrane region" description="Helical" evidence="7">
    <location>
        <begin position="77"/>
        <end position="101"/>
    </location>
</feature>
<dbReference type="OrthoDB" id="761290at2759"/>
<keyword evidence="10" id="KW-1185">Reference proteome</keyword>
<keyword evidence="4 7" id="KW-1133">Transmembrane helix</keyword>
<evidence type="ECO:0000256" key="3">
    <source>
        <dbReference type="ARBA" id="ARBA00022692"/>
    </source>
</evidence>
<dbReference type="Pfam" id="PF00335">
    <property type="entry name" value="Tetraspanin"/>
    <property type="match status" value="1"/>
</dbReference>
<feature type="transmembrane region" description="Helical" evidence="7">
    <location>
        <begin position="145"/>
        <end position="166"/>
    </location>
</feature>
<evidence type="ECO:0000313" key="10">
    <source>
        <dbReference type="Proteomes" id="UP000077755"/>
    </source>
</evidence>
<dbReference type="PANTHER" id="PTHR32191">
    <property type="entry name" value="TETRASPANIN-8-RELATED"/>
    <property type="match status" value="1"/>
</dbReference>
<dbReference type="Proteomes" id="UP000077755">
    <property type="component" value="Chromosome 5"/>
</dbReference>
<feature type="compositionally biased region" description="Low complexity" evidence="6">
    <location>
        <begin position="10"/>
        <end position="24"/>
    </location>
</feature>
<proteinExistence type="inferred from homology"/>
<dbReference type="GO" id="GO:0016020">
    <property type="term" value="C:membrane"/>
    <property type="evidence" value="ECO:0007669"/>
    <property type="project" value="UniProtKB-SubCell"/>
</dbReference>
<reference evidence="9" key="2">
    <citation type="submission" date="2022-03" db="EMBL/GenBank/DDBJ databases">
        <title>Draft title - Genomic analysis of global carrot germplasm unveils the trajectory of domestication and the origin of high carotenoid orange carrot.</title>
        <authorList>
            <person name="Iorizzo M."/>
            <person name="Ellison S."/>
            <person name="Senalik D."/>
            <person name="Macko-Podgorni A."/>
            <person name="Grzebelus D."/>
            <person name="Bostan H."/>
            <person name="Rolling W."/>
            <person name="Curaba J."/>
            <person name="Simon P."/>
        </authorList>
    </citation>
    <scope>NUCLEOTIDE SEQUENCE</scope>
    <source>
        <tissue evidence="9">Leaf</tissue>
    </source>
</reference>
<keyword evidence="3 7" id="KW-0812">Transmembrane</keyword>
<reference evidence="8" key="1">
    <citation type="journal article" date="2016" name="Nat. Genet.">
        <title>A high-quality carrot genome assembly provides new insights into carotenoid accumulation and asterid genome evolution.</title>
        <authorList>
            <person name="Iorizzo M."/>
            <person name="Ellison S."/>
            <person name="Senalik D."/>
            <person name="Zeng P."/>
            <person name="Satapoomin P."/>
            <person name="Huang J."/>
            <person name="Bowman M."/>
            <person name="Iovene M."/>
            <person name="Sanseverino W."/>
            <person name="Cavagnaro P."/>
            <person name="Yildiz M."/>
            <person name="Macko-Podgorni A."/>
            <person name="Moranska E."/>
            <person name="Grzebelus E."/>
            <person name="Grzebelus D."/>
            <person name="Ashrafi H."/>
            <person name="Zheng Z."/>
            <person name="Cheng S."/>
            <person name="Spooner D."/>
            <person name="Van Deynze A."/>
            <person name="Simon P."/>
        </authorList>
    </citation>
    <scope>NUCLEOTIDE SEQUENCE [LARGE SCALE GENOMIC DNA]</scope>
    <source>
        <tissue evidence="8">Leaf</tissue>
    </source>
</reference>
<evidence type="ECO:0000256" key="7">
    <source>
        <dbReference type="SAM" id="Phobius"/>
    </source>
</evidence>
<name>A0A164YLL3_DAUCS</name>
<evidence type="ECO:0000256" key="2">
    <source>
        <dbReference type="ARBA" id="ARBA00006840"/>
    </source>
</evidence>
<organism evidence="8">
    <name type="scientific">Daucus carota subsp. sativus</name>
    <name type="common">Carrot</name>
    <dbReference type="NCBI Taxonomy" id="79200"/>
    <lineage>
        <taxon>Eukaryota</taxon>
        <taxon>Viridiplantae</taxon>
        <taxon>Streptophyta</taxon>
        <taxon>Embryophyta</taxon>
        <taxon>Tracheophyta</taxon>
        <taxon>Spermatophyta</taxon>
        <taxon>Magnoliopsida</taxon>
        <taxon>eudicotyledons</taxon>
        <taxon>Gunneridae</taxon>
        <taxon>Pentapetalae</taxon>
        <taxon>asterids</taxon>
        <taxon>campanulids</taxon>
        <taxon>Apiales</taxon>
        <taxon>Apiaceae</taxon>
        <taxon>Apioideae</taxon>
        <taxon>Scandiceae</taxon>
        <taxon>Daucinae</taxon>
        <taxon>Daucus</taxon>
        <taxon>Daucus sect. Daucus</taxon>
    </lineage>
</organism>
<dbReference type="AlphaFoldDB" id="A0A164YLL3"/>
<dbReference type="InterPro" id="IPR044991">
    <property type="entry name" value="TET_plant"/>
</dbReference>
<comment type="similarity">
    <text evidence="2">Belongs to the tetraspanin (TM4SF) family.</text>
</comment>
<accession>A0A164YLL3</accession>
<evidence type="ECO:0000256" key="6">
    <source>
        <dbReference type="SAM" id="MobiDB-lite"/>
    </source>
</evidence>
<dbReference type="Gramene" id="KZM94694">
    <property type="protein sequence ID" value="KZM94694"/>
    <property type="gene ID" value="DCAR_017936"/>
</dbReference>
<dbReference type="OMA" id="DWSILCY"/>
<dbReference type="EMBL" id="LNRQ01000005">
    <property type="protein sequence ID" value="KZM94694.1"/>
    <property type="molecule type" value="Genomic_DNA"/>
</dbReference>